<evidence type="ECO:0000259" key="2">
    <source>
        <dbReference type="Pfam" id="PF01551"/>
    </source>
</evidence>
<evidence type="ECO:0000256" key="1">
    <source>
        <dbReference type="SAM" id="Phobius"/>
    </source>
</evidence>
<name>A0A1F7UV42_9BACT</name>
<evidence type="ECO:0000313" key="3">
    <source>
        <dbReference type="EMBL" id="OGL82126.1"/>
    </source>
</evidence>
<sequence>MYKSFIFFGLFFVVVAAVIYYSYHQPKEIIRDQDVSLLSTTSPPITQNTELAPTERVPALSGWPLPDALKRITKKLFGIKISPENSPVQPERFSGYHTGVDFETFFDEQNKDVPVYAICDGALLMKKWASGYGGVVVQGCVIDNQDVTVIYGHVRLASVAVSVGQEVIAGEKIAALGNAYSNETDHERKHLHLGIHKGAAINIKGYVSTQNDLQDWIDINRVVGGHSL</sequence>
<gene>
    <name evidence="3" type="ORF">A2936_01015</name>
</gene>
<reference evidence="3 4" key="1">
    <citation type="journal article" date="2016" name="Nat. Commun.">
        <title>Thousands of microbial genomes shed light on interconnected biogeochemical processes in an aquifer system.</title>
        <authorList>
            <person name="Anantharaman K."/>
            <person name="Brown C.T."/>
            <person name="Hug L.A."/>
            <person name="Sharon I."/>
            <person name="Castelle C.J."/>
            <person name="Probst A.J."/>
            <person name="Thomas B.C."/>
            <person name="Singh A."/>
            <person name="Wilkins M.J."/>
            <person name="Karaoz U."/>
            <person name="Brodie E.L."/>
            <person name="Williams K.H."/>
            <person name="Hubbard S.S."/>
            <person name="Banfield J.F."/>
        </authorList>
    </citation>
    <scope>NUCLEOTIDE SEQUENCE [LARGE SCALE GENOMIC DNA]</scope>
</reference>
<proteinExistence type="predicted"/>
<dbReference type="InterPro" id="IPR011055">
    <property type="entry name" value="Dup_hybrid_motif"/>
</dbReference>
<keyword evidence="1" id="KW-0472">Membrane</keyword>
<dbReference type="PANTHER" id="PTHR21666">
    <property type="entry name" value="PEPTIDASE-RELATED"/>
    <property type="match status" value="1"/>
</dbReference>
<feature type="transmembrane region" description="Helical" evidence="1">
    <location>
        <begin position="6"/>
        <end position="23"/>
    </location>
</feature>
<dbReference type="CDD" id="cd12797">
    <property type="entry name" value="M23_peptidase"/>
    <property type="match status" value="1"/>
</dbReference>
<dbReference type="Gene3D" id="2.70.70.10">
    <property type="entry name" value="Glucose Permease (Domain IIA)"/>
    <property type="match status" value="1"/>
</dbReference>
<dbReference type="PANTHER" id="PTHR21666:SF270">
    <property type="entry name" value="MUREIN HYDROLASE ACTIVATOR ENVC"/>
    <property type="match status" value="1"/>
</dbReference>
<keyword evidence="1" id="KW-1133">Transmembrane helix</keyword>
<comment type="caution">
    <text evidence="3">The sequence shown here is derived from an EMBL/GenBank/DDBJ whole genome shotgun (WGS) entry which is preliminary data.</text>
</comment>
<keyword evidence="1" id="KW-0812">Transmembrane</keyword>
<dbReference type="InterPro" id="IPR016047">
    <property type="entry name" value="M23ase_b-sheet_dom"/>
</dbReference>
<dbReference type="AlphaFoldDB" id="A0A1F7UV42"/>
<evidence type="ECO:0000313" key="4">
    <source>
        <dbReference type="Proteomes" id="UP000176846"/>
    </source>
</evidence>
<protein>
    <recommendedName>
        <fullName evidence="2">M23ase beta-sheet core domain-containing protein</fullName>
    </recommendedName>
</protein>
<organism evidence="3 4">
    <name type="scientific">Candidatus Uhrbacteria bacterium RIFCSPLOWO2_01_FULL_47_25</name>
    <dbReference type="NCBI Taxonomy" id="1802402"/>
    <lineage>
        <taxon>Bacteria</taxon>
        <taxon>Candidatus Uhriibacteriota</taxon>
    </lineage>
</organism>
<dbReference type="Proteomes" id="UP000176846">
    <property type="component" value="Unassembled WGS sequence"/>
</dbReference>
<dbReference type="Pfam" id="PF01551">
    <property type="entry name" value="Peptidase_M23"/>
    <property type="match status" value="1"/>
</dbReference>
<dbReference type="GO" id="GO:0004222">
    <property type="term" value="F:metalloendopeptidase activity"/>
    <property type="evidence" value="ECO:0007669"/>
    <property type="project" value="TreeGrafter"/>
</dbReference>
<dbReference type="EMBL" id="MGEK01000023">
    <property type="protein sequence ID" value="OGL82126.1"/>
    <property type="molecule type" value="Genomic_DNA"/>
</dbReference>
<accession>A0A1F7UV42</accession>
<dbReference type="InterPro" id="IPR050570">
    <property type="entry name" value="Cell_wall_metabolism_enzyme"/>
</dbReference>
<dbReference type="SUPFAM" id="SSF51261">
    <property type="entry name" value="Duplicated hybrid motif"/>
    <property type="match status" value="1"/>
</dbReference>
<feature type="domain" description="M23ase beta-sheet core" evidence="2">
    <location>
        <begin position="96"/>
        <end position="199"/>
    </location>
</feature>